<dbReference type="SUPFAM" id="SSF54001">
    <property type="entry name" value="Cysteine proteinases"/>
    <property type="match status" value="1"/>
</dbReference>
<evidence type="ECO:0000256" key="5">
    <source>
        <dbReference type="SAM" id="MobiDB-lite"/>
    </source>
</evidence>
<dbReference type="Proteomes" id="UP000189701">
    <property type="component" value="Unplaced"/>
</dbReference>
<keyword evidence="3" id="KW-0378">Hydrolase</keyword>
<dbReference type="PROSITE" id="PS50600">
    <property type="entry name" value="ULP_PROTEASE"/>
    <property type="match status" value="1"/>
</dbReference>
<dbReference type="GO" id="GO:0016926">
    <property type="term" value="P:protein desumoylation"/>
    <property type="evidence" value="ECO:0007669"/>
    <property type="project" value="TreeGrafter"/>
</dbReference>
<evidence type="ECO:0000256" key="3">
    <source>
        <dbReference type="ARBA" id="ARBA00022801"/>
    </source>
</evidence>
<gene>
    <name evidence="8" type="primary">LOC104223487</name>
</gene>
<dbReference type="GO" id="GO:0005634">
    <property type="term" value="C:nucleus"/>
    <property type="evidence" value="ECO:0007669"/>
    <property type="project" value="TreeGrafter"/>
</dbReference>
<keyword evidence="4" id="KW-0788">Thiol protease</keyword>
<dbReference type="GO" id="GO:0016929">
    <property type="term" value="F:deSUMOylase activity"/>
    <property type="evidence" value="ECO:0007669"/>
    <property type="project" value="TreeGrafter"/>
</dbReference>
<dbReference type="GO" id="GO:0006508">
    <property type="term" value="P:proteolysis"/>
    <property type="evidence" value="ECO:0007669"/>
    <property type="project" value="UniProtKB-KW"/>
</dbReference>
<dbReference type="PANTHER" id="PTHR12606:SF136">
    <property type="entry name" value="ULP1 PROTEASE FAMILY PROTEIN"/>
    <property type="match status" value="1"/>
</dbReference>
<dbReference type="Pfam" id="PF02902">
    <property type="entry name" value="Peptidase_C48"/>
    <property type="match status" value="1"/>
</dbReference>
<accession>A0A1U7W7Q9</accession>
<evidence type="ECO:0000259" key="6">
    <source>
        <dbReference type="PROSITE" id="PS50600"/>
    </source>
</evidence>
<feature type="domain" description="Ubiquitin-like protease family profile" evidence="6">
    <location>
        <begin position="1"/>
        <end position="201"/>
    </location>
</feature>
<dbReference type="InterPro" id="IPR003653">
    <property type="entry name" value="Peptidase_C48_C"/>
</dbReference>
<sequence>MFFLEHSDSKFVLDDKHIDIALYYLRKKECYHPRDHPFRCTTTDVLFDNYMALVYKDFSEDASDEFWCAGDNQLFLTPYVWGDSRRCGIAWTEVDKIFFPCRLPSEDDEAVTHFLLGVLDLNQKKIDVYDSIYSEPYEAGMNYMQMYARMIPHLLKFSQFDKNHKSFGNVFNKFDIQWQRSPHQTGSTDCGAFLIKFAELLMIGKDVQQFQPEDIKDFRKELAANLWAHGEWKRNSGYDTPPENVGDDYESENETFCPKEL</sequence>
<name>A0A1U7W7Q9_NICSY</name>
<evidence type="ECO:0000256" key="4">
    <source>
        <dbReference type="ARBA" id="ARBA00022807"/>
    </source>
</evidence>
<evidence type="ECO:0000256" key="2">
    <source>
        <dbReference type="ARBA" id="ARBA00022670"/>
    </source>
</evidence>
<evidence type="ECO:0000256" key="1">
    <source>
        <dbReference type="ARBA" id="ARBA00005234"/>
    </source>
</evidence>
<dbReference type="PANTHER" id="PTHR12606">
    <property type="entry name" value="SENTRIN/SUMO-SPECIFIC PROTEASE"/>
    <property type="match status" value="1"/>
</dbReference>
<dbReference type="AlphaFoldDB" id="A0A1U7W7Q9"/>
<dbReference type="Gene3D" id="3.40.395.10">
    <property type="entry name" value="Adenoviral Proteinase, Chain A"/>
    <property type="match status" value="1"/>
</dbReference>
<organism evidence="7 8">
    <name type="scientific">Nicotiana sylvestris</name>
    <name type="common">Wood tobacco</name>
    <name type="synonym">South American tobacco</name>
    <dbReference type="NCBI Taxonomy" id="4096"/>
    <lineage>
        <taxon>Eukaryota</taxon>
        <taxon>Viridiplantae</taxon>
        <taxon>Streptophyta</taxon>
        <taxon>Embryophyta</taxon>
        <taxon>Tracheophyta</taxon>
        <taxon>Spermatophyta</taxon>
        <taxon>Magnoliopsida</taxon>
        <taxon>eudicotyledons</taxon>
        <taxon>Gunneridae</taxon>
        <taxon>Pentapetalae</taxon>
        <taxon>asterids</taxon>
        <taxon>lamiids</taxon>
        <taxon>Solanales</taxon>
        <taxon>Solanaceae</taxon>
        <taxon>Nicotianoideae</taxon>
        <taxon>Nicotianeae</taxon>
        <taxon>Nicotiana</taxon>
    </lineage>
</organism>
<evidence type="ECO:0000313" key="8">
    <source>
        <dbReference type="RefSeq" id="XP_009773241.1"/>
    </source>
</evidence>
<feature type="region of interest" description="Disordered" evidence="5">
    <location>
        <begin position="234"/>
        <end position="261"/>
    </location>
</feature>
<dbReference type="InterPro" id="IPR038765">
    <property type="entry name" value="Papain-like_cys_pep_sf"/>
</dbReference>
<reference evidence="8" key="2">
    <citation type="submission" date="2025-08" db="UniProtKB">
        <authorList>
            <consortium name="RefSeq"/>
        </authorList>
    </citation>
    <scope>IDENTIFICATION</scope>
    <source>
        <tissue evidence="8">Leaf</tissue>
    </source>
</reference>
<evidence type="ECO:0000313" key="7">
    <source>
        <dbReference type="Proteomes" id="UP000189701"/>
    </source>
</evidence>
<keyword evidence="2" id="KW-0645">Protease</keyword>
<dbReference type="RefSeq" id="XP_009773241.1">
    <property type="nucleotide sequence ID" value="XM_009774939.1"/>
</dbReference>
<proteinExistence type="inferred from homology"/>
<keyword evidence="7" id="KW-1185">Reference proteome</keyword>
<reference evidence="7" key="1">
    <citation type="journal article" date="2013" name="Genome Biol.">
        <title>Reference genomes and transcriptomes of Nicotiana sylvestris and Nicotiana tomentosiformis.</title>
        <authorList>
            <person name="Sierro N."/>
            <person name="Battey J.N."/>
            <person name="Ouadi S."/>
            <person name="Bovet L."/>
            <person name="Goepfert S."/>
            <person name="Bakaher N."/>
            <person name="Peitsch M.C."/>
            <person name="Ivanov N.V."/>
        </authorList>
    </citation>
    <scope>NUCLEOTIDE SEQUENCE [LARGE SCALE GENOMIC DNA]</scope>
</reference>
<comment type="similarity">
    <text evidence="1">Belongs to the peptidase C48 family.</text>
</comment>
<protein>
    <submittedName>
        <fullName evidence="8">Uncharacterized protein LOC104223487</fullName>
    </submittedName>
</protein>